<sequence>DRRWAAAGRRRRAALEPPATRADPRSGPAGGVRPHHRARRGAGSDGDDHPSRPQCPRVRGMAAQGTRRGDGRRDRGDRHQRAPPADGGHRGQGADRPARAGIPRRRRFDHARRQHDGAQAGASPAGPRAADGDHQLPGGAQRARRRPRHPADRAGRQLRRDVRGLPRPPGARPDRQAALRRAAHVDHRGARRVPLPQVAGDDPHPARPHGERGAAHPAGRPHEVPPPRGPSARRPDRLRRGDRRRRHPSRRPPRDARARRRRPRRRGRSGRRAGACARRGGRERAL</sequence>
<accession>A0A6J4RM87</accession>
<feature type="compositionally biased region" description="Basic and acidic residues" evidence="1">
    <location>
        <begin position="201"/>
        <end position="225"/>
    </location>
</feature>
<feature type="compositionally biased region" description="Basic residues" evidence="1">
    <location>
        <begin position="1"/>
        <end position="12"/>
    </location>
</feature>
<feature type="compositionally biased region" description="Basic and acidic residues" evidence="1">
    <location>
        <begin position="87"/>
        <end position="98"/>
    </location>
</feature>
<dbReference type="AlphaFoldDB" id="A0A6J4RM87"/>
<feature type="compositionally biased region" description="Basic and acidic residues" evidence="1">
    <location>
        <begin position="149"/>
        <end position="164"/>
    </location>
</feature>
<feature type="compositionally biased region" description="Basic and acidic residues" evidence="1">
    <location>
        <begin position="67"/>
        <end position="80"/>
    </location>
</feature>
<feature type="region of interest" description="Disordered" evidence="1">
    <location>
        <begin position="1"/>
        <end position="286"/>
    </location>
</feature>
<gene>
    <name evidence="2" type="ORF">AVDCRST_MAG65-1180</name>
</gene>
<evidence type="ECO:0000313" key="2">
    <source>
        <dbReference type="EMBL" id="CAA9476848.1"/>
    </source>
</evidence>
<feature type="non-terminal residue" evidence="2">
    <location>
        <position position="1"/>
    </location>
</feature>
<reference evidence="2" key="1">
    <citation type="submission" date="2020-02" db="EMBL/GenBank/DDBJ databases">
        <authorList>
            <person name="Meier V. D."/>
        </authorList>
    </citation>
    <scope>NUCLEOTIDE SEQUENCE</scope>
    <source>
        <strain evidence="2">AVDCRST_MAG65</strain>
    </source>
</reference>
<feature type="compositionally biased region" description="Basic and acidic residues" evidence="1">
    <location>
        <begin position="172"/>
        <end position="188"/>
    </location>
</feature>
<organism evidence="2">
    <name type="scientific">uncultured Solirubrobacteraceae bacterium</name>
    <dbReference type="NCBI Taxonomy" id="1162706"/>
    <lineage>
        <taxon>Bacteria</taxon>
        <taxon>Bacillati</taxon>
        <taxon>Actinomycetota</taxon>
        <taxon>Thermoleophilia</taxon>
        <taxon>Solirubrobacterales</taxon>
        <taxon>Solirubrobacteraceae</taxon>
        <taxon>environmental samples</taxon>
    </lineage>
</organism>
<feature type="compositionally biased region" description="Basic residues" evidence="1">
    <location>
        <begin position="102"/>
        <end position="113"/>
    </location>
</feature>
<feature type="non-terminal residue" evidence="2">
    <location>
        <position position="286"/>
    </location>
</feature>
<feature type="compositionally biased region" description="Basic residues" evidence="1">
    <location>
        <begin position="240"/>
        <end position="271"/>
    </location>
</feature>
<dbReference type="EMBL" id="CADCVL010000199">
    <property type="protein sequence ID" value="CAA9476848.1"/>
    <property type="molecule type" value="Genomic_DNA"/>
</dbReference>
<name>A0A6J4RM87_9ACTN</name>
<protein>
    <submittedName>
        <fullName evidence="2">Glycerol-3-phosphate regulon repressor, DeoR family</fullName>
    </submittedName>
</protein>
<evidence type="ECO:0000256" key="1">
    <source>
        <dbReference type="SAM" id="MobiDB-lite"/>
    </source>
</evidence>
<proteinExistence type="predicted"/>